<gene>
    <name evidence="2" type="ORF">A4X13_0g7338</name>
</gene>
<reference evidence="2" key="2">
    <citation type="journal article" date="2019" name="IMA Fungus">
        <title>Genome sequencing and comparison of five Tilletia species to identify candidate genes for the detection of regulated species infecting wheat.</title>
        <authorList>
            <person name="Nguyen H.D.T."/>
            <person name="Sultana T."/>
            <person name="Kesanakurti P."/>
            <person name="Hambleton S."/>
        </authorList>
    </citation>
    <scope>NUCLEOTIDE SEQUENCE</scope>
    <source>
        <strain evidence="2">DAOMC 236416</strain>
    </source>
</reference>
<dbReference type="EMBL" id="LWDF02000881">
    <property type="protein sequence ID" value="KAE8241611.1"/>
    <property type="molecule type" value="Genomic_DNA"/>
</dbReference>
<protein>
    <submittedName>
        <fullName evidence="2">Uncharacterized protein</fullName>
    </submittedName>
</protein>
<organism evidence="2 3">
    <name type="scientific">Tilletia indica</name>
    <dbReference type="NCBI Taxonomy" id="43049"/>
    <lineage>
        <taxon>Eukaryota</taxon>
        <taxon>Fungi</taxon>
        <taxon>Dikarya</taxon>
        <taxon>Basidiomycota</taxon>
        <taxon>Ustilaginomycotina</taxon>
        <taxon>Exobasidiomycetes</taxon>
        <taxon>Tilletiales</taxon>
        <taxon>Tilletiaceae</taxon>
        <taxon>Tilletia</taxon>
    </lineage>
</organism>
<evidence type="ECO:0000313" key="3">
    <source>
        <dbReference type="Proteomes" id="UP000077521"/>
    </source>
</evidence>
<evidence type="ECO:0000256" key="1">
    <source>
        <dbReference type="SAM" id="MobiDB-lite"/>
    </source>
</evidence>
<comment type="caution">
    <text evidence="2">The sequence shown here is derived from an EMBL/GenBank/DDBJ whole genome shotgun (WGS) entry which is preliminary data.</text>
</comment>
<dbReference type="AlphaFoldDB" id="A0A8T8SKL4"/>
<dbReference type="Proteomes" id="UP000077521">
    <property type="component" value="Unassembled WGS sequence"/>
</dbReference>
<reference evidence="2" key="1">
    <citation type="submission" date="2016-04" db="EMBL/GenBank/DDBJ databases">
        <authorList>
            <person name="Nguyen H.D."/>
            <person name="Samba Siva P."/>
            <person name="Cullis J."/>
            <person name="Levesque C.A."/>
            <person name="Hambleton S."/>
        </authorList>
    </citation>
    <scope>NUCLEOTIDE SEQUENCE</scope>
    <source>
        <strain evidence="2">DAOMC 236416</strain>
    </source>
</reference>
<sequence>MHTSAAYASQALAGTTTTAYRQHLPGAQTMTTTSARRQAEISSAPSLSRWIMDLVCIQLASVNEVVSDPRQEVVDESSGSTLKRVSRAITEGQE</sequence>
<feature type="region of interest" description="Disordered" evidence="1">
    <location>
        <begin position="74"/>
        <end position="94"/>
    </location>
</feature>
<evidence type="ECO:0000313" key="2">
    <source>
        <dbReference type="EMBL" id="KAE8241611.1"/>
    </source>
</evidence>
<keyword evidence="3" id="KW-1185">Reference proteome</keyword>
<proteinExistence type="predicted"/>
<accession>A0A8T8SKL4</accession>
<name>A0A8T8SKL4_9BASI</name>